<keyword evidence="3" id="KW-1185">Reference proteome</keyword>
<dbReference type="AlphaFoldDB" id="A0A7W6M8H1"/>
<sequence length="99" mass="10242">MSDDGRLSNLCWDRAAGMPQAHDKSEAAPQGMLVPDSSTDHDKVAVVYDKGAPPPEITIRTIAGNVHSVLADGVAVAVVARAAGPGLSVEDILLVERAV</sequence>
<evidence type="ECO:0000313" key="2">
    <source>
        <dbReference type="EMBL" id="MBB4174087.1"/>
    </source>
</evidence>
<evidence type="ECO:0000313" key="3">
    <source>
        <dbReference type="Proteomes" id="UP000565745"/>
    </source>
</evidence>
<dbReference type="RefSeq" id="WP_037969953.1">
    <property type="nucleotide sequence ID" value="NZ_JACIFU010000002.1"/>
</dbReference>
<feature type="region of interest" description="Disordered" evidence="1">
    <location>
        <begin position="18"/>
        <end position="39"/>
    </location>
</feature>
<dbReference type="EMBL" id="JACIFU010000002">
    <property type="protein sequence ID" value="MBB4174087.1"/>
    <property type="molecule type" value="Genomic_DNA"/>
</dbReference>
<proteinExistence type="predicted"/>
<gene>
    <name evidence="2" type="ORF">GGR93_001860</name>
</gene>
<dbReference type="Proteomes" id="UP000565745">
    <property type="component" value="Unassembled WGS sequence"/>
</dbReference>
<accession>A0A7W6M8H1</accession>
<organism evidence="2 3">
    <name type="scientific">Sulfitobacter noctilucicola</name>
    <dbReference type="NCBI Taxonomy" id="1342301"/>
    <lineage>
        <taxon>Bacteria</taxon>
        <taxon>Pseudomonadati</taxon>
        <taxon>Pseudomonadota</taxon>
        <taxon>Alphaproteobacteria</taxon>
        <taxon>Rhodobacterales</taxon>
        <taxon>Roseobacteraceae</taxon>
        <taxon>Sulfitobacter</taxon>
    </lineage>
</organism>
<dbReference type="OrthoDB" id="7726371at2"/>
<protein>
    <submittedName>
        <fullName evidence="2">Uncharacterized protein</fullName>
    </submittedName>
</protein>
<name>A0A7W6M8H1_9RHOB</name>
<reference evidence="2 3" key="1">
    <citation type="submission" date="2020-08" db="EMBL/GenBank/DDBJ databases">
        <title>Genomic Encyclopedia of Type Strains, Phase IV (KMG-IV): sequencing the most valuable type-strain genomes for metagenomic binning, comparative biology and taxonomic classification.</title>
        <authorList>
            <person name="Goeker M."/>
        </authorList>
    </citation>
    <scope>NUCLEOTIDE SEQUENCE [LARGE SCALE GENOMIC DNA]</scope>
    <source>
        <strain evidence="2 3">DSM 101015</strain>
    </source>
</reference>
<comment type="caution">
    <text evidence="2">The sequence shown here is derived from an EMBL/GenBank/DDBJ whole genome shotgun (WGS) entry which is preliminary data.</text>
</comment>
<evidence type="ECO:0000256" key="1">
    <source>
        <dbReference type="SAM" id="MobiDB-lite"/>
    </source>
</evidence>